<sequence>MSTNHTTFSGPRDWKDWSKAFRTQAWAFGVWMYVDPAVAEPPAAPTAVTLPDVTTYPREGGTGRQLARNLRGLSAEHYARYTTELTVYREGVKAYEQYDQGIGKLEVWVREHASCEPYLGLFSREAQIDLRKHYERVKEYTRKMGTWAQEWGILMTRATEAKVPEAVTMTTWFEDFIAALSRVATTEVWATNTHMNRRADVVGGKITYGTLTTELRKHIAMQAQAGERRRGSPGKKARQLRSTSRDSKRARSNTDTSKRPRCEAGTISHELAPCFYVFPEEAPEGFYENSGIYASGTLAREHRSNCLTALRG</sequence>
<evidence type="ECO:0000256" key="1">
    <source>
        <dbReference type="SAM" id="MobiDB-lite"/>
    </source>
</evidence>
<dbReference type="Proteomes" id="UP001172101">
    <property type="component" value="Unassembled WGS sequence"/>
</dbReference>
<accession>A0AA39ZZ32</accession>
<gene>
    <name evidence="2" type="ORF">B0T26DRAFT_755782</name>
</gene>
<protein>
    <submittedName>
        <fullName evidence="2">Uncharacterized protein</fullName>
    </submittedName>
</protein>
<dbReference type="RefSeq" id="XP_060291353.1">
    <property type="nucleotide sequence ID" value="XM_060446006.1"/>
</dbReference>
<feature type="region of interest" description="Disordered" evidence="1">
    <location>
        <begin position="222"/>
        <end position="263"/>
    </location>
</feature>
<keyword evidence="3" id="KW-1185">Reference proteome</keyword>
<organism evidence="2 3">
    <name type="scientific">Lasiosphaeria miniovina</name>
    <dbReference type="NCBI Taxonomy" id="1954250"/>
    <lineage>
        <taxon>Eukaryota</taxon>
        <taxon>Fungi</taxon>
        <taxon>Dikarya</taxon>
        <taxon>Ascomycota</taxon>
        <taxon>Pezizomycotina</taxon>
        <taxon>Sordariomycetes</taxon>
        <taxon>Sordariomycetidae</taxon>
        <taxon>Sordariales</taxon>
        <taxon>Lasiosphaeriaceae</taxon>
        <taxon>Lasiosphaeria</taxon>
    </lineage>
</organism>
<dbReference type="EMBL" id="JAUIRO010000007">
    <property type="protein sequence ID" value="KAK0706259.1"/>
    <property type="molecule type" value="Genomic_DNA"/>
</dbReference>
<dbReference type="GeneID" id="85329276"/>
<reference evidence="2" key="1">
    <citation type="submission" date="2023-06" db="EMBL/GenBank/DDBJ databases">
        <title>Genome-scale phylogeny and comparative genomics of the fungal order Sordariales.</title>
        <authorList>
            <consortium name="Lawrence Berkeley National Laboratory"/>
            <person name="Hensen N."/>
            <person name="Bonometti L."/>
            <person name="Westerberg I."/>
            <person name="Brannstrom I.O."/>
            <person name="Guillou S."/>
            <person name="Cros-Aarteil S."/>
            <person name="Calhoun S."/>
            <person name="Haridas S."/>
            <person name="Kuo A."/>
            <person name="Mondo S."/>
            <person name="Pangilinan J."/>
            <person name="Riley R."/>
            <person name="LaButti K."/>
            <person name="Andreopoulos B."/>
            <person name="Lipzen A."/>
            <person name="Chen C."/>
            <person name="Yanf M."/>
            <person name="Daum C."/>
            <person name="Ng V."/>
            <person name="Clum A."/>
            <person name="Steindorff A."/>
            <person name="Ohm R."/>
            <person name="Martin F."/>
            <person name="Silar P."/>
            <person name="Natvig D."/>
            <person name="Lalanne C."/>
            <person name="Gautier V."/>
            <person name="Ament-velasquez S.L."/>
            <person name="Kruys A."/>
            <person name="Hutchinson M.I."/>
            <person name="Powell A.J."/>
            <person name="Barry K."/>
            <person name="Miller A.N."/>
            <person name="Grigoriev I.V."/>
            <person name="Debuchy R."/>
            <person name="Gladieux P."/>
            <person name="Thoren M.H."/>
            <person name="Johannesson H."/>
        </authorList>
    </citation>
    <scope>NUCLEOTIDE SEQUENCE</scope>
    <source>
        <strain evidence="2">SMH2392-1A</strain>
    </source>
</reference>
<evidence type="ECO:0000313" key="3">
    <source>
        <dbReference type="Proteomes" id="UP001172101"/>
    </source>
</evidence>
<comment type="caution">
    <text evidence="2">The sequence shown here is derived from an EMBL/GenBank/DDBJ whole genome shotgun (WGS) entry which is preliminary data.</text>
</comment>
<name>A0AA39ZZ32_9PEZI</name>
<proteinExistence type="predicted"/>
<evidence type="ECO:0000313" key="2">
    <source>
        <dbReference type="EMBL" id="KAK0706259.1"/>
    </source>
</evidence>
<dbReference type="AlphaFoldDB" id="A0AA39ZZ32"/>